<protein>
    <recommendedName>
        <fullName evidence="6">Transketolase-like pyrimidine-binding domain-containing protein</fullName>
    </recommendedName>
</protein>
<reference evidence="7 8" key="1">
    <citation type="journal article" date="2015" name="Nature">
        <title>rRNA introns, odd ribosomes, and small enigmatic genomes across a large radiation of phyla.</title>
        <authorList>
            <person name="Brown C.T."/>
            <person name="Hug L.A."/>
            <person name="Thomas B.C."/>
            <person name="Sharon I."/>
            <person name="Castelle C.J."/>
            <person name="Singh A."/>
            <person name="Wilkins M.J."/>
            <person name="Williams K.H."/>
            <person name="Banfield J.F."/>
        </authorList>
    </citation>
    <scope>NUCLEOTIDE SEQUENCE [LARGE SCALE GENOMIC DNA]</scope>
</reference>
<dbReference type="PATRIC" id="fig|1618997.3.peg.926"/>
<evidence type="ECO:0000259" key="6">
    <source>
        <dbReference type="SMART" id="SM00861"/>
    </source>
</evidence>
<dbReference type="CDD" id="cd07033">
    <property type="entry name" value="TPP_PYR_DXS_TK_like"/>
    <property type="match status" value="1"/>
</dbReference>
<dbReference type="InterPro" id="IPR051157">
    <property type="entry name" value="PDH/Transketolase"/>
</dbReference>
<dbReference type="EMBL" id="LCAU01000012">
    <property type="protein sequence ID" value="KKR97578.1"/>
    <property type="molecule type" value="Genomic_DNA"/>
</dbReference>
<evidence type="ECO:0000256" key="3">
    <source>
        <dbReference type="ARBA" id="ARBA00022679"/>
    </source>
</evidence>
<feature type="domain" description="Transketolase-like pyrimidine-binding" evidence="6">
    <location>
        <begin position="30"/>
        <end position="195"/>
    </location>
</feature>
<evidence type="ECO:0000256" key="1">
    <source>
        <dbReference type="ARBA" id="ARBA00001964"/>
    </source>
</evidence>
<dbReference type="Gene3D" id="3.40.50.970">
    <property type="match status" value="1"/>
</dbReference>
<evidence type="ECO:0000256" key="2">
    <source>
        <dbReference type="ARBA" id="ARBA00007131"/>
    </source>
</evidence>
<dbReference type="InterPro" id="IPR029061">
    <property type="entry name" value="THDP-binding"/>
</dbReference>
<dbReference type="Proteomes" id="UP000034746">
    <property type="component" value="Unassembled WGS sequence"/>
</dbReference>
<dbReference type="PROSITE" id="PS00802">
    <property type="entry name" value="TRANSKETOLASE_2"/>
    <property type="match status" value="1"/>
</dbReference>
<organism evidence="7 8">
    <name type="scientific">Candidatus Uhrbacteria bacterium GW2011_GWF2_41_16</name>
    <dbReference type="NCBI Taxonomy" id="1618997"/>
    <lineage>
        <taxon>Bacteria</taxon>
        <taxon>Candidatus Uhriibacteriota</taxon>
    </lineage>
</organism>
<dbReference type="AlphaFoldDB" id="A0A0G0V964"/>
<dbReference type="Pfam" id="PF02780">
    <property type="entry name" value="Transketolase_C"/>
    <property type="match status" value="1"/>
</dbReference>
<keyword evidence="4" id="KW-0786">Thiamine pyrophosphate</keyword>
<dbReference type="PANTHER" id="PTHR43825">
    <property type="entry name" value="PYRUVATE DEHYDROGENASE E1 COMPONENT"/>
    <property type="match status" value="1"/>
</dbReference>
<dbReference type="InterPro" id="IPR020826">
    <property type="entry name" value="Transketolase_BS"/>
</dbReference>
<dbReference type="FunFam" id="3.40.50.970:FF:000129">
    <property type="entry name" value="Transketolase"/>
    <property type="match status" value="1"/>
</dbReference>
<dbReference type="GO" id="GO:0016740">
    <property type="term" value="F:transferase activity"/>
    <property type="evidence" value="ECO:0007669"/>
    <property type="project" value="UniProtKB-KW"/>
</dbReference>
<comment type="similarity">
    <text evidence="2">Belongs to the transketolase family.</text>
</comment>
<keyword evidence="3" id="KW-0808">Transferase</keyword>
<dbReference type="InterPro" id="IPR005475">
    <property type="entry name" value="Transketolase-like_Pyr-bd"/>
</dbReference>
<dbReference type="InterPro" id="IPR009014">
    <property type="entry name" value="Transketo_C/PFOR_II"/>
</dbReference>
<dbReference type="InterPro" id="IPR033248">
    <property type="entry name" value="Transketolase_C"/>
</dbReference>
<name>A0A0G0V964_9BACT</name>
<sequence length="391" mass="42607">MTLKPSTKKGLNPAMHLLPQAFDSTHTKYVPTRDGYGEGLVQAGTIDKNVVVLCADLSESTRSLPFKQTFPDRFIQMGVSEQSMASIAAGMALTGKVPFISSYATFSPGRNWEQIRTTIALNNTNVKIAGAHAGISVGPDGATHQMIEDIAIMRVMPNMRVLVPCDKEETRKATLTAAKLVGPCYLRFAREKSPVFTTEKTPFTLGHAETYRFGNDLTIVAAGPVLYEALLAAETLSHKYRIEARVINCHTIKPFDVQTIVLAAKETGAFVTIEEAQAVGGLGGAVAETLTLTIPVPLERMGIQDRFGESGEPRELMEGFGLTASFIIQAARRVLKRKKGERVPALPEYIAAARKKLECMQKNVMKKALNQTPKKWGGKKPDSTLKSRTSV</sequence>
<accession>A0A0G0V964</accession>
<dbReference type="PANTHER" id="PTHR43825:SF1">
    <property type="entry name" value="TRANSKETOLASE-LIKE PYRIMIDINE-BINDING DOMAIN-CONTAINING PROTEIN"/>
    <property type="match status" value="1"/>
</dbReference>
<gene>
    <name evidence="7" type="ORF">UU48_C0012G0017</name>
</gene>
<dbReference type="Gene3D" id="3.40.50.920">
    <property type="match status" value="1"/>
</dbReference>
<evidence type="ECO:0000256" key="5">
    <source>
        <dbReference type="SAM" id="MobiDB-lite"/>
    </source>
</evidence>
<proteinExistence type="inferred from homology"/>
<feature type="region of interest" description="Disordered" evidence="5">
    <location>
        <begin position="368"/>
        <end position="391"/>
    </location>
</feature>
<comment type="cofactor">
    <cofactor evidence="1">
        <name>thiamine diphosphate</name>
        <dbReference type="ChEBI" id="CHEBI:58937"/>
    </cofactor>
</comment>
<evidence type="ECO:0000256" key="4">
    <source>
        <dbReference type="ARBA" id="ARBA00023052"/>
    </source>
</evidence>
<evidence type="ECO:0000313" key="7">
    <source>
        <dbReference type="EMBL" id="KKR97578.1"/>
    </source>
</evidence>
<dbReference type="SUPFAM" id="SSF52518">
    <property type="entry name" value="Thiamin diphosphate-binding fold (THDP-binding)"/>
    <property type="match status" value="1"/>
</dbReference>
<dbReference type="SMART" id="SM00861">
    <property type="entry name" value="Transket_pyr"/>
    <property type="match status" value="1"/>
</dbReference>
<comment type="caution">
    <text evidence="7">The sequence shown here is derived from an EMBL/GenBank/DDBJ whole genome shotgun (WGS) entry which is preliminary data.</text>
</comment>
<dbReference type="Pfam" id="PF02779">
    <property type="entry name" value="Transket_pyr"/>
    <property type="match status" value="1"/>
</dbReference>
<dbReference type="SUPFAM" id="SSF52922">
    <property type="entry name" value="TK C-terminal domain-like"/>
    <property type="match status" value="1"/>
</dbReference>
<evidence type="ECO:0000313" key="8">
    <source>
        <dbReference type="Proteomes" id="UP000034746"/>
    </source>
</evidence>